<evidence type="ECO:0000256" key="4">
    <source>
        <dbReference type="ARBA" id="ARBA00022475"/>
    </source>
</evidence>
<evidence type="ECO:0000256" key="2">
    <source>
        <dbReference type="ARBA" id="ARBA00005540"/>
    </source>
</evidence>
<keyword evidence="4 8" id="KW-1003">Cell membrane</keyword>
<evidence type="ECO:0000256" key="9">
    <source>
        <dbReference type="SAM" id="Phobius"/>
    </source>
</evidence>
<evidence type="ECO:0000256" key="6">
    <source>
        <dbReference type="ARBA" id="ARBA00022989"/>
    </source>
</evidence>
<feature type="transmembrane region" description="Helical" evidence="9">
    <location>
        <begin position="110"/>
        <end position="131"/>
    </location>
</feature>
<dbReference type="PANTHER" id="PTHR38438">
    <property type="entry name" value="RIBOFLAVIN TRANSPORTER RIBU"/>
    <property type="match status" value="1"/>
</dbReference>
<dbReference type="EMBL" id="AYZQ01000001">
    <property type="protein sequence ID" value="KRM72595.1"/>
    <property type="molecule type" value="Genomic_DNA"/>
</dbReference>
<comment type="similarity">
    <text evidence="2 8">Belongs to the prokaryotic riboflavin transporter (P-RFT) (TC 2.A.87) family.</text>
</comment>
<evidence type="ECO:0000256" key="7">
    <source>
        <dbReference type="ARBA" id="ARBA00023136"/>
    </source>
</evidence>
<keyword evidence="11" id="KW-1185">Reference proteome</keyword>
<feature type="transmembrane region" description="Helical" evidence="9">
    <location>
        <begin position="75"/>
        <end position="98"/>
    </location>
</feature>
<keyword evidence="3 8" id="KW-0813">Transport</keyword>
<evidence type="ECO:0000256" key="8">
    <source>
        <dbReference type="PIRNR" id="PIRNR037778"/>
    </source>
</evidence>
<dbReference type="STRING" id="1423727.FC34_GL000304"/>
<dbReference type="Pfam" id="PF12822">
    <property type="entry name" value="ECF_trnsprt"/>
    <property type="match status" value="1"/>
</dbReference>
<dbReference type="Proteomes" id="UP000051672">
    <property type="component" value="Unassembled WGS sequence"/>
</dbReference>
<dbReference type="PANTHER" id="PTHR38438:SF1">
    <property type="entry name" value="RIBOFLAVIN TRANSPORTER RIBU"/>
    <property type="match status" value="1"/>
</dbReference>
<sequence length="189" mass="20643">MQVSKLHRLVGVALFAAIGYVLMNFAFPIIPLFPFLKFDFSDLTVLLGGFIYGPVGGIMIAFVRSLAHFALTGGGVVNLIGDTAAFVASVGFMLPIVWLTKPNTGWQKQLFGLSLGVISLTIIMSILNWLVITPMYLAVFNFNLGMSLTRYVLVGVVPFNLAKGVIISVVFYLVQRALAPWLAKRRAMV</sequence>
<comment type="function">
    <text evidence="8">Probably a riboflavin-binding protein that interacts with the energy-coupling factor (ECF) ABC-transporter complex.</text>
</comment>
<name>A0A0R2BAG8_9LACO</name>
<protein>
    <recommendedName>
        <fullName evidence="8">Riboflavin transporter</fullName>
    </recommendedName>
</protein>
<comment type="caution">
    <text evidence="10">The sequence shown here is derived from an EMBL/GenBank/DDBJ whole genome shotgun (WGS) entry which is preliminary data.</text>
</comment>
<dbReference type="GO" id="GO:0032217">
    <property type="term" value="F:riboflavin transmembrane transporter activity"/>
    <property type="evidence" value="ECO:0007669"/>
    <property type="project" value="UniProtKB-UniRule"/>
</dbReference>
<evidence type="ECO:0000313" key="10">
    <source>
        <dbReference type="EMBL" id="KRM72595.1"/>
    </source>
</evidence>
<dbReference type="GO" id="GO:0005886">
    <property type="term" value="C:plasma membrane"/>
    <property type="evidence" value="ECO:0007669"/>
    <property type="project" value="UniProtKB-SubCell"/>
</dbReference>
<evidence type="ECO:0000313" key="11">
    <source>
        <dbReference type="Proteomes" id="UP000051672"/>
    </source>
</evidence>
<keyword evidence="7 8" id="KW-0472">Membrane</keyword>
<comment type="subcellular location">
    <subcellularLocation>
        <location evidence="1">Cell membrane</location>
        <topology evidence="1">Multi-pass membrane protein</topology>
    </subcellularLocation>
</comment>
<gene>
    <name evidence="10" type="ORF">FC34_GL000304</name>
</gene>
<dbReference type="InterPro" id="IPR025720">
    <property type="entry name" value="RibU"/>
</dbReference>
<keyword evidence="6 9" id="KW-1133">Transmembrane helix</keyword>
<dbReference type="OrthoDB" id="9809216at2"/>
<evidence type="ECO:0000256" key="3">
    <source>
        <dbReference type="ARBA" id="ARBA00022448"/>
    </source>
</evidence>
<dbReference type="PATRIC" id="fig|1423727.3.peg.307"/>
<dbReference type="PIRSF" id="PIRSF037778">
    <property type="entry name" value="UCP037778_transp_RibU"/>
    <property type="match status" value="1"/>
</dbReference>
<evidence type="ECO:0000256" key="1">
    <source>
        <dbReference type="ARBA" id="ARBA00004651"/>
    </source>
</evidence>
<dbReference type="AlphaFoldDB" id="A0A0R2BAG8"/>
<dbReference type="RefSeq" id="WP_057893620.1">
    <property type="nucleotide sequence ID" value="NZ_AYZQ01000001.1"/>
</dbReference>
<feature type="transmembrane region" description="Helical" evidence="9">
    <location>
        <begin position="12"/>
        <end position="36"/>
    </location>
</feature>
<keyword evidence="5 9" id="KW-0812">Transmembrane</keyword>
<feature type="transmembrane region" description="Helical" evidence="9">
    <location>
        <begin position="43"/>
        <end position="63"/>
    </location>
</feature>
<accession>A0A0R2BAG8</accession>
<feature type="transmembrane region" description="Helical" evidence="9">
    <location>
        <begin position="151"/>
        <end position="174"/>
    </location>
</feature>
<evidence type="ECO:0000256" key="5">
    <source>
        <dbReference type="ARBA" id="ARBA00022692"/>
    </source>
</evidence>
<dbReference type="InterPro" id="IPR024529">
    <property type="entry name" value="ECF_trnsprt_substrate-spec"/>
</dbReference>
<proteinExistence type="inferred from homology"/>
<organism evidence="10 11">
    <name type="scientific">Lacticaseibacillus brantae DSM 23927</name>
    <dbReference type="NCBI Taxonomy" id="1423727"/>
    <lineage>
        <taxon>Bacteria</taxon>
        <taxon>Bacillati</taxon>
        <taxon>Bacillota</taxon>
        <taxon>Bacilli</taxon>
        <taxon>Lactobacillales</taxon>
        <taxon>Lactobacillaceae</taxon>
        <taxon>Lacticaseibacillus</taxon>
    </lineage>
</organism>
<reference evidence="10 11" key="1">
    <citation type="journal article" date="2015" name="Genome Announc.">
        <title>Expanding the biotechnology potential of lactobacilli through comparative genomics of 213 strains and associated genera.</title>
        <authorList>
            <person name="Sun Z."/>
            <person name="Harris H.M."/>
            <person name="McCann A."/>
            <person name="Guo C."/>
            <person name="Argimon S."/>
            <person name="Zhang W."/>
            <person name="Yang X."/>
            <person name="Jeffery I.B."/>
            <person name="Cooney J.C."/>
            <person name="Kagawa T.F."/>
            <person name="Liu W."/>
            <person name="Song Y."/>
            <person name="Salvetti E."/>
            <person name="Wrobel A."/>
            <person name="Rasinkangas P."/>
            <person name="Parkhill J."/>
            <person name="Rea M.C."/>
            <person name="O'Sullivan O."/>
            <person name="Ritari J."/>
            <person name="Douillard F.P."/>
            <person name="Paul Ross R."/>
            <person name="Yang R."/>
            <person name="Briner A.E."/>
            <person name="Felis G.E."/>
            <person name="de Vos W.M."/>
            <person name="Barrangou R."/>
            <person name="Klaenhammer T.R."/>
            <person name="Caufield P.W."/>
            <person name="Cui Y."/>
            <person name="Zhang H."/>
            <person name="O'Toole P.W."/>
        </authorList>
    </citation>
    <scope>NUCLEOTIDE SEQUENCE [LARGE SCALE GENOMIC DNA]</scope>
    <source>
        <strain evidence="10 11">DSM 23927</strain>
    </source>
</reference>
<dbReference type="Gene3D" id="1.10.1760.20">
    <property type="match status" value="1"/>
</dbReference>